<comment type="caution">
    <text evidence="2">The sequence shown here is derived from an EMBL/GenBank/DDBJ whole genome shotgun (WGS) entry which is preliminary data.</text>
</comment>
<dbReference type="EMBL" id="JAMQBK010000097">
    <property type="protein sequence ID" value="MCM2374757.1"/>
    <property type="molecule type" value="Genomic_DNA"/>
</dbReference>
<feature type="chain" id="PRO_5046467115" evidence="1">
    <location>
        <begin position="28"/>
        <end position="95"/>
    </location>
</feature>
<dbReference type="SUPFAM" id="SSF53649">
    <property type="entry name" value="Alkaline phosphatase-like"/>
    <property type="match status" value="1"/>
</dbReference>
<protein>
    <submittedName>
        <fullName evidence="2">Uncharacterized protein</fullName>
    </submittedName>
</protein>
<accession>A0ABT0UCL8</accession>
<sequence length="95" mass="10450">MNLTVRRNLSLLLTISSLIIQATISVAKPPNFVITIADDHGVYHSSVYGASEFQTHNLQQMAHDGIRFDNAYLAAGDPIAIRWRHGHVLRGLSVG</sequence>
<evidence type="ECO:0000313" key="2">
    <source>
        <dbReference type="EMBL" id="MCM2374757.1"/>
    </source>
</evidence>
<dbReference type="RefSeq" id="WP_250932858.1">
    <property type="nucleotide sequence ID" value="NZ_JAMQBK010000097.1"/>
</dbReference>
<organism evidence="2 3">
    <name type="scientific">Aporhodopirellula aestuarii</name>
    <dbReference type="NCBI Taxonomy" id="2950107"/>
    <lineage>
        <taxon>Bacteria</taxon>
        <taxon>Pseudomonadati</taxon>
        <taxon>Planctomycetota</taxon>
        <taxon>Planctomycetia</taxon>
        <taxon>Pirellulales</taxon>
        <taxon>Pirellulaceae</taxon>
        <taxon>Aporhodopirellula</taxon>
    </lineage>
</organism>
<gene>
    <name evidence="2" type="ORF">NB063_29385</name>
</gene>
<dbReference type="InterPro" id="IPR017850">
    <property type="entry name" value="Alkaline_phosphatase_core_sf"/>
</dbReference>
<reference evidence="2 3" key="1">
    <citation type="journal article" date="2022" name="Syst. Appl. Microbiol.">
        <title>Rhodopirellula aestuarii sp. nov., a novel member of the genus Rhodopirellula isolated from brackish sediments collected in the Tagus River estuary, Portugal.</title>
        <authorList>
            <person name="Vitorino I.R."/>
            <person name="Klimek D."/>
            <person name="Calusinska M."/>
            <person name="Lobo-da-Cunha A."/>
            <person name="Vasconcelos V."/>
            <person name="Lage O.M."/>
        </authorList>
    </citation>
    <scope>NUCLEOTIDE SEQUENCE [LARGE SCALE GENOMIC DNA]</scope>
    <source>
        <strain evidence="2 3">ICT_H3.1</strain>
    </source>
</reference>
<evidence type="ECO:0000313" key="3">
    <source>
        <dbReference type="Proteomes" id="UP001202961"/>
    </source>
</evidence>
<feature type="signal peptide" evidence="1">
    <location>
        <begin position="1"/>
        <end position="27"/>
    </location>
</feature>
<keyword evidence="1" id="KW-0732">Signal</keyword>
<proteinExistence type="predicted"/>
<dbReference type="Proteomes" id="UP001202961">
    <property type="component" value="Unassembled WGS sequence"/>
</dbReference>
<keyword evidence="3" id="KW-1185">Reference proteome</keyword>
<dbReference type="Gene3D" id="3.40.720.10">
    <property type="entry name" value="Alkaline Phosphatase, subunit A"/>
    <property type="match status" value="1"/>
</dbReference>
<evidence type="ECO:0000256" key="1">
    <source>
        <dbReference type="SAM" id="SignalP"/>
    </source>
</evidence>
<name>A0ABT0UCL8_9BACT</name>